<proteinExistence type="inferred from homology"/>
<keyword evidence="2 6" id="KW-0489">Methyltransferase</keyword>
<evidence type="ECO:0000256" key="6">
    <source>
        <dbReference type="HAMAP-Rule" id="MF_01813"/>
    </source>
</evidence>
<keyword evidence="1 6" id="KW-0474">Menaquinone biosynthesis</keyword>
<dbReference type="PROSITE" id="PS01184">
    <property type="entry name" value="UBIE_2"/>
    <property type="match status" value="1"/>
</dbReference>
<dbReference type="Proteomes" id="UP000293550">
    <property type="component" value="Unassembled WGS sequence"/>
</dbReference>
<reference evidence="7 8" key="1">
    <citation type="submission" date="2018-10" db="EMBL/GenBank/DDBJ databases">
        <title>An updated phylogeny of the Alphaproteobacteria reveals that the parasitic Rickettsiales and Holosporales have independent origins.</title>
        <authorList>
            <person name="Munoz-Gomez S.A."/>
            <person name="Hess S."/>
            <person name="Burger G."/>
            <person name="Lang B.F."/>
            <person name="Susko E."/>
            <person name="Slamovits C.H."/>
            <person name="Roger A.J."/>
        </authorList>
    </citation>
    <scope>NUCLEOTIDE SEQUENCE [LARGE SCALE GENOMIC DNA]</scope>
    <source>
        <strain evidence="7">HOLO01</strain>
    </source>
</reference>
<dbReference type="PANTHER" id="PTHR43591:SF24">
    <property type="entry name" value="2-METHOXY-6-POLYPRENYL-1,4-BENZOQUINOL METHYLASE, MITOCHONDRIAL"/>
    <property type="match status" value="1"/>
</dbReference>
<evidence type="ECO:0000256" key="1">
    <source>
        <dbReference type="ARBA" id="ARBA00022428"/>
    </source>
</evidence>
<dbReference type="AlphaFoldDB" id="A0A4Q7DIU5"/>
<dbReference type="GO" id="GO:0009060">
    <property type="term" value="P:aerobic respiration"/>
    <property type="evidence" value="ECO:0007669"/>
    <property type="project" value="UniProtKB-UniRule"/>
</dbReference>
<evidence type="ECO:0000313" key="7">
    <source>
        <dbReference type="EMBL" id="RZI46035.1"/>
    </source>
</evidence>
<comment type="pathway">
    <text evidence="6">Cofactor biosynthesis; ubiquinone biosynthesis.</text>
</comment>
<sequence length="248" mass="28465">MKEPLTDFGFEDIPVGEKTGRVRDLFSKVSSRYDLMNDLMSLGLHRCWKKSFVHRLPLQTEFRILDVAGGTGDIALLIQKMYPHLSLQISVVDLTPSMLEEGRDKAVNEGLLKGLEWFCGNAEQLPWPDGTFDIYTVAFGMRNITDKDQALREAWRVLKPGGWFFCLEFSQVTIPSLAKLYDLYSFQVLPRIGQWVSKNEAAYQYLVESIRQFPNQEQWKQNIEQAGFEGVSFENWSGGIVSMHRAKK</sequence>
<dbReference type="CDD" id="cd02440">
    <property type="entry name" value="AdoMet_MTases"/>
    <property type="match status" value="1"/>
</dbReference>
<comment type="function">
    <text evidence="6">Methyltransferase required for the conversion of demethylmenaquinol (DMKH2) to menaquinol (MKH2) and the conversion of 2-polyprenyl-6-methoxy-1,4-benzoquinol (DDMQH2) to 2-polyprenyl-3-methyl-6-methoxy-1,4-benzoquinol (DMQH2).</text>
</comment>
<dbReference type="SUPFAM" id="SSF53335">
    <property type="entry name" value="S-adenosyl-L-methionine-dependent methyltransferases"/>
    <property type="match status" value="1"/>
</dbReference>
<comment type="catalytic activity">
    <reaction evidence="6">
        <text>a 2-demethylmenaquinol + S-adenosyl-L-methionine = a menaquinol + S-adenosyl-L-homocysteine + H(+)</text>
        <dbReference type="Rhea" id="RHEA:42640"/>
        <dbReference type="Rhea" id="RHEA-COMP:9539"/>
        <dbReference type="Rhea" id="RHEA-COMP:9563"/>
        <dbReference type="ChEBI" id="CHEBI:15378"/>
        <dbReference type="ChEBI" id="CHEBI:18151"/>
        <dbReference type="ChEBI" id="CHEBI:55437"/>
        <dbReference type="ChEBI" id="CHEBI:57856"/>
        <dbReference type="ChEBI" id="CHEBI:59789"/>
        <dbReference type="EC" id="2.1.1.163"/>
    </reaction>
</comment>
<protein>
    <recommendedName>
        <fullName evidence="6">Ubiquinone/menaquinone biosynthesis C-methyltransferase UbiE</fullName>
        <ecNumber evidence="6">2.1.1.163</ecNumber>
        <ecNumber evidence="6">2.1.1.201</ecNumber>
    </recommendedName>
    <alternativeName>
        <fullName evidence="6">2-methoxy-6-polyprenyl-1,4-benzoquinol methylase</fullName>
    </alternativeName>
    <alternativeName>
        <fullName evidence="6">Demethylmenaquinone methyltransferase</fullName>
    </alternativeName>
</protein>
<keyword evidence="4 6" id="KW-0831">Ubiquinone biosynthesis</keyword>
<evidence type="ECO:0000256" key="4">
    <source>
        <dbReference type="ARBA" id="ARBA00022688"/>
    </source>
</evidence>
<evidence type="ECO:0000313" key="8">
    <source>
        <dbReference type="Proteomes" id="UP000293550"/>
    </source>
</evidence>
<dbReference type="PROSITE" id="PS01183">
    <property type="entry name" value="UBIE_1"/>
    <property type="match status" value="1"/>
</dbReference>
<feature type="binding site" evidence="6">
    <location>
        <position position="71"/>
    </location>
    <ligand>
        <name>S-adenosyl-L-methionine</name>
        <dbReference type="ChEBI" id="CHEBI:59789"/>
    </ligand>
</feature>
<evidence type="ECO:0000256" key="5">
    <source>
        <dbReference type="ARBA" id="ARBA00022691"/>
    </source>
</evidence>
<name>A0A4Q7DIU5_9PROT</name>
<dbReference type="PROSITE" id="PS51608">
    <property type="entry name" value="SAM_MT_UBIE"/>
    <property type="match status" value="1"/>
</dbReference>
<keyword evidence="3 6" id="KW-0808">Transferase</keyword>
<dbReference type="PANTHER" id="PTHR43591">
    <property type="entry name" value="METHYLTRANSFERASE"/>
    <property type="match status" value="1"/>
</dbReference>
<dbReference type="OrthoDB" id="9808140at2"/>
<dbReference type="EMBL" id="SCFB01000005">
    <property type="protein sequence ID" value="RZI46035.1"/>
    <property type="molecule type" value="Genomic_DNA"/>
</dbReference>
<dbReference type="NCBIfam" id="TIGR01934">
    <property type="entry name" value="MenG_MenH_UbiE"/>
    <property type="match status" value="1"/>
</dbReference>
<dbReference type="GO" id="GO:0008425">
    <property type="term" value="F:2-methoxy-6-polyprenyl-1,4-benzoquinol methyltransferase activity"/>
    <property type="evidence" value="ECO:0007669"/>
    <property type="project" value="UniProtKB-UniRule"/>
</dbReference>
<comment type="caution">
    <text evidence="6">Lacks conserved residue(s) required for the propagation of feature annotation.</text>
</comment>
<dbReference type="InterPro" id="IPR029063">
    <property type="entry name" value="SAM-dependent_MTases_sf"/>
</dbReference>
<gene>
    <name evidence="6" type="primary">ubiE</name>
    <name evidence="7" type="ORF">EQU50_03635</name>
</gene>
<dbReference type="InterPro" id="IPR023576">
    <property type="entry name" value="UbiE/COQ5_MeTrFase_CS"/>
</dbReference>
<dbReference type="EC" id="2.1.1.201" evidence="6"/>
<feature type="binding site" evidence="6">
    <location>
        <begin position="121"/>
        <end position="122"/>
    </location>
    <ligand>
        <name>S-adenosyl-L-methionine</name>
        <dbReference type="ChEBI" id="CHEBI:59789"/>
    </ligand>
</feature>
<comment type="catalytic activity">
    <reaction evidence="6">
        <text>a 2-methoxy-6-(all-trans-polyprenyl)benzene-1,4-diol + S-adenosyl-L-methionine = a 5-methoxy-2-methyl-3-(all-trans-polyprenyl)benzene-1,4-diol + S-adenosyl-L-homocysteine + H(+)</text>
        <dbReference type="Rhea" id="RHEA:28286"/>
        <dbReference type="Rhea" id="RHEA-COMP:10858"/>
        <dbReference type="Rhea" id="RHEA-COMP:10859"/>
        <dbReference type="ChEBI" id="CHEBI:15378"/>
        <dbReference type="ChEBI" id="CHEBI:57856"/>
        <dbReference type="ChEBI" id="CHEBI:59789"/>
        <dbReference type="ChEBI" id="CHEBI:84166"/>
        <dbReference type="ChEBI" id="CHEBI:84167"/>
        <dbReference type="EC" id="2.1.1.201"/>
    </reaction>
</comment>
<evidence type="ECO:0000256" key="2">
    <source>
        <dbReference type="ARBA" id="ARBA00022603"/>
    </source>
</evidence>
<organism evidence="7 8">
    <name type="scientific">Candidatus Finniella inopinata</name>
    <dbReference type="NCBI Taxonomy" id="1696036"/>
    <lineage>
        <taxon>Bacteria</taxon>
        <taxon>Pseudomonadati</taxon>
        <taxon>Pseudomonadota</taxon>
        <taxon>Alphaproteobacteria</taxon>
        <taxon>Holosporales</taxon>
        <taxon>Candidatus Paracaedibacteraceae</taxon>
        <taxon>Candidatus Finniella</taxon>
    </lineage>
</organism>
<dbReference type="Gene3D" id="3.40.50.150">
    <property type="entry name" value="Vaccinia Virus protein VP39"/>
    <property type="match status" value="1"/>
</dbReference>
<comment type="pathway">
    <text evidence="6">Quinol/quinone metabolism; menaquinone biosynthesis; menaquinol from 1,4-dihydroxy-2-naphthoate: step 2/2.</text>
</comment>
<accession>A0A4Q7DIU5</accession>
<dbReference type="HAMAP" id="MF_01813">
    <property type="entry name" value="MenG_UbiE_methyltr"/>
    <property type="match status" value="1"/>
</dbReference>
<dbReference type="UniPathway" id="UPA00232"/>
<dbReference type="InterPro" id="IPR004033">
    <property type="entry name" value="UbiE/COQ5_MeTrFase"/>
</dbReference>
<dbReference type="GO" id="GO:0009234">
    <property type="term" value="P:menaquinone biosynthetic process"/>
    <property type="evidence" value="ECO:0007669"/>
    <property type="project" value="UniProtKB-UniRule"/>
</dbReference>
<keyword evidence="8" id="KW-1185">Reference proteome</keyword>
<dbReference type="GO" id="GO:0043770">
    <property type="term" value="F:demethylmenaquinone methyltransferase activity"/>
    <property type="evidence" value="ECO:0007669"/>
    <property type="project" value="UniProtKB-UniRule"/>
</dbReference>
<keyword evidence="5 6" id="KW-0949">S-adenosyl-L-methionine</keyword>
<dbReference type="EC" id="2.1.1.163" evidence="6"/>
<evidence type="ECO:0000256" key="3">
    <source>
        <dbReference type="ARBA" id="ARBA00022679"/>
    </source>
</evidence>
<dbReference type="UniPathway" id="UPA00079">
    <property type="reaction ID" value="UER00169"/>
</dbReference>
<feature type="binding site" evidence="6">
    <location>
        <position position="93"/>
    </location>
    <ligand>
        <name>S-adenosyl-L-methionine</name>
        <dbReference type="ChEBI" id="CHEBI:59789"/>
    </ligand>
</feature>
<comment type="similarity">
    <text evidence="6">Belongs to the class I-like SAM-binding methyltransferase superfamily. MenG/UbiE family.</text>
</comment>
<dbReference type="Pfam" id="PF01209">
    <property type="entry name" value="Ubie_methyltran"/>
    <property type="match status" value="1"/>
</dbReference>
<dbReference type="RefSeq" id="WP_130153795.1">
    <property type="nucleotide sequence ID" value="NZ_SCFB01000005.1"/>
</dbReference>
<dbReference type="GO" id="GO:0032259">
    <property type="term" value="P:methylation"/>
    <property type="evidence" value="ECO:0007669"/>
    <property type="project" value="UniProtKB-KW"/>
</dbReference>
<comment type="caution">
    <text evidence="7">The sequence shown here is derived from an EMBL/GenBank/DDBJ whole genome shotgun (WGS) entry which is preliminary data.</text>
</comment>